<organism evidence="7 8">
    <name type="scientific">Saltatorellus ferox</name>
    <dbReference type="NCBI Taxonomy" id="2528018"/>
    <lineage>
        <taxon>Bacteria</taxon>
        <taxon>Pseudomonadati</taxon>
        <taxon>Planctomycetota</taxon>
        <taxon>Planctomycetia</taxon>
        <taxon>Planctomycetia incertae sedis</taxon>
        <taxon>Saltatorellus</taxon>
    </lineage>
</organism>
<evidence type="ECO:0000256" key="4">
    <source>
        <dbReference type="HAMAP-Rule" id="MF_01082"/>
    </source>
</evidence>
<dbReference type="Proteomes" id="UP000320390">
    <property type="component" value="Chromosome"/>
</dbReference>
<comment type="similarity">
    <text evidence="1 4">Belongs to the pseudouridine synthase TruD family.</text>
</comment>
<feature type="domain" description="TRUD" evidence="6">
    <location>
        <begin position="174"/>
        <end position="396"/>
    </location>
</feature>
<dbReference type="InterPro" id="IPR050170">
    <property type="entry name" value="TruD_pseudoU_synthase"/>
</dbReference>
<evidence type="ECO:0000256" key="2">
    <source>
        <dbReference type="ARBA" id="ARBA00022694"/>
    </source>
</evidence>
<dbReference type="GO" id="GO:0160150">
    <property type="term" value="F:tRNA pseudouridine(13) synthase activity"/>
    <property type="evidence" value="ECO:0007669"/>
    <property type="project" value="UniProtKB-EC"/>
</dbReference>
<dbReference type="InterPro" id="IPR042214">
    <property type="entry name" value="TruD_catalytic"/>
</dbReference>
<evidence type="ECO:0000259" key="6">
    <source>
        <dbReference type="PROSITE" id="PS50984"/>
    </source>
</evidence>
<dbReference type="PIRSF" id="PIRSF037016">
    <property type="entry name" value="Pseudouridin_synth_euk_prd"/>
    <property type="match status" value="1"/>
</dbReference>
<evidence type="ECO:0000313" key="7">
    <source>
        <dbReference type="EMBL" id="QDV06786.1"/>
    </source>
</evidence>
<dbReference type="GO" id="GO:0005829">
    <property type="term" value="C:cytosol"/>
    <property type="evidence" value="ECO:0007669"/>
    <property type="project" value="TreeGrafter"/>
</dbReference>
<evidence type="ECO:0000256" key="1">
    <source>
        <dbReference type="ARBA" id="ARBA00007953"/>
    </source>
</evidence>
<evidence type="ECO:0000313" key="8">
    <source>
        <dbReference type="Proteomes" id="UP000320390"/>
    </source>
</evidence>
<dbReference type="CDD" id="cd01291">
    <property type="entry name" value="PseudoU_synth"/>
    <property type="match status" value="1"/>
</dbReference>
<dbReference type="InterPro" id="IPR001656">
    <property type="entry name" value="PsdUridine_synth_TruD"/>
</dbReference>
<dbReference type="Gene3D" id="3.30.70.3160">
    <property type="match status" value="1"/>
</dbReference>
<feature type="active site" description="Nucleophile" evidence="4">
    <location>
        <position position="99"/>
    </location>
</feature>
<protein>
    <recommendedName>
        <fullName evidence="4">tRNA pseudouridine synthase D</fullName>
        <ecNumber evidence="4">5.4.99.27</ecNumber>
    </recommendedName>
    <alternativeName>
        <fullName evidence="4">tRNA pseudouridine(13) synthase</fullName>
    </alternativeName>
    <alternativeName>
        <fullName evidence="4">tRNA pseudouridylate synthase D</fullName>
    </alternativeName>
    <alternativeName>
        <fullName evidence="4">tRNA-uridine isomerase D</fullName>
    </alternativeName>
</protein>
<feature type="region of interest" description="Disordered" evidence="5">
    <location>
        <begin position="1"/>
        <end position="34"/>
    </location>
</feature>
<evidence type="ECO:0000256" key="3">
    <source>
        <dbReference type="ARBA" id="ARBA00023235"/>
    </source>
</evidence>
<dbReference type="SUPFAM" id="SSF55120">
    <property type="entry name" value="Pseudouridine synthase"/>
    <property type="match status" value="1"/>
</dbReference>
<dbReference type="PANTHER" id="PTHR47811:SF1">
    <property type="entry name" value="TRNA PSEUDOURIDINE SYNTHASE D"/>
    <property type="match status" value="1"/>
</dbReference>
<accession>A0A518ERS9</accession>
<keyword evidence="2 4" id="KW-0819">tRNA processing</keyword>
<keyword evidence="8" id="KW-1185">Reference proteome</keyword>
<comment type="function">
    <text evidence="4">Responsible for synthesis of pseudouridine from uracil-13 in transfer RNAs.</text>
</comment>
<proteinExistence type="inferred from homology"/>
<comment type="catalytic activity">
    <reaction evidence="4">
        <text>uridine(13) in tRNA = pseudouridine(13) in tRNA</text>
        <dbReference type="Rhea" id="RHEA:42540"/>
        <dbReference type="Rhea" id="RHEA-COMP:10105"/>
        <dbReference type="Rhea" id="RHEA-COMP:10106"/>
        <dbReference type="ChEBI" id="CHEBI:65314"/>
        <dbReference type="ChEBI" id="CHEBI:65315"/>
        <dbReference type="EC" id="5.4.99.27"/>
    </reaction>
</comment>
<dbReference type="Pfam" id="PF01142">
    <property type="entry name" value="TruD"/>
    <property type="match status" value="1"/>
</dbReference>
<reference evidence="7 8" key="1">
    <citation type="submission" date="2019-02" db="EMBL/GenBank/DDBJ databases">
        <title>Deep-cultivation of Planctomycetes and their phenomic and genomic characterization uncovers novel biology.</title>
        <authorList>
            <person name="Wiegand S."/>
            <person name="Jogler M."/>
            <person name="Boedeker C."/>
            <person name="Pinto D."/>
            <person name="Vollmers J."/>
            <person name="Rivas-Marin E."/>
            <person name="Kohn T."/>
            <person name="Peeters S.H."/>
            <person name="Heuer A."/>
            <person name="Rast P."/>
            <person name="Oberbeckmann S."/>
            <person name="Bunk B."/>
            <person name="Jeske O."/>
            <person name="Meyerdierks A."/>
            <person name="Storesund J.E."/>
            <person name="Kallscheuer N."/>
            <person name="Luecker S."/>
            <person name="Lage O.M."/>
            <person name="Pohl T."/>
            <person name="Merkel B.J."/>
            <person name="Hornburger P."/>
            <person name="Mueller R.-W."/>
            <person name="Bruemmer F."/>
            <person name="Labrenz M."/>
            <person name="Spormann A.M."/>
            <person name="Op den Camp H."/>
            <person name="Overmann J."/>
            <person name="Amann R."/>
            <person name="Jetten M.S.M."/>
            <person name="Mascher T."/>
            <person name="Medema M.H."/>
            <person name="Devos D.P."/>
            <person name="Kaster A.-K."/>
            <person name="Ovreas L."/>
            <person name="Rohde M."/>
            <person name="Galperin M.Y."/>
            <person name="Jogler C."/>
        </authorList>
    </citation>
    <scope>NUCLEOTIDE SEQUENCE [LARGE SCALE GENOMIC DNA]</scope>
    <source>
        <strain evidence="7 8">Poly30</strain>
    </source>
</reference>
<name>A0A518ERS9_9BACT</name>
<dbReference type="HAMAP" id="MF_01082">
    <property type="entry name" value="TruD"/>
    <property type="match status" value="1"/>
</dbReference>
<dbReference type="PROSITE" id="PS50984">
    <property type="entry name" value="TRUD"/>
    <property type="match status" value="1"/>
</dbReference>
<dbReference type="AlphaFoldDB" id="A0A518ERS9"/>
<dbReference type="EMBL" id="CP036434">
    <property type="protein sequence ID" value="QDV06786.1"/>
    <property type="molecule type" value="Genomic_DNA"/>
</dbReference>
<dbReference type="Gene3D" id="1.10.1510.30">
    <property type="match status" value="1"/>
</dbReference>
<dbReference type="CDD" id="cd02552">
    <property type="entry name" value="PseudoU_synth_TruD_like"/>
    <property type="match status" value="1"/>
</dbReference>
<evidence type="ECO:0000256" key="5">
    <source>
        <dbReference type="SAM" id="MobiDB-lite"/>
    </source>
</evidence>
<dbReference type="GO" id="GO:0003723">
    <property type="term" value="F:RNA binding"/>
    <property type="evidence" value="ECO:0007669"/>
    <property type="project" value="InterPro"/>
</dbReference>
<dbReference type="GO" id="GO:0031119">
    <property type="term" value="P:tRNA pseudouridine synthesis"/>
    <property type="evidence" value="ECO:0007669"/>
    <property type="project" value="UniProtKB-UniRule"/>
</dbReference>
<keyword evidence="3 4" id="KW-0413">Isomerase</keyword>
<dbReference type="InterPro" id="IPR011760">
    <property type="entry name" value="PsdUridine_synth_TruD_insert"/>
</dbReference>
<gene>
    <name evidence="7" type="primary">truD_2</name>
    <name evidence="4" type="synonym">truD</name>
    <name evidence="7" type="ORF">Poly30_23010</name>
</gene>
<dbReference type="InterPro" id="IPR020103">
    <property type="entry name" value="PsdUridine_synth_cat_dom_sf"/>
</dbReference>
<dbReference type="Gene3D" id="3.30.2350.20">
    <property type="entry name" value="TruD, catalytic domain"/>
    <property type="match status" value="1"/>
</dbReference>
<dbReference type="PANTHER" id="PTHR47811">
    <property type="entry name" value="TRNA PSEUDOURIDINE SYNTHASE D"/>
    <property type="match status" value="1"/>
</dbReference>
<sequence length="438" mass="48031">MMLNDDASPPPKNGGAARETEGYSNPVDPSLSRPFRFKARPEDFIVEELPLDVEEPDPSGTHVWFEMEKRGISTPDATRRLARALNRQPQEIAFAGRKDAVAVTRQRMSIEHVSIDELLSLSLDGIQIRNPYRCRKKLRVGQLAGNRFHLRLTGVEEETRDRLADELASLQRTGVPNAYGDQRFGRGGGGMALGRALVKGTPMEYLQCLADECARGPQTEAAHELLRRIREGNPSELRRATELVRSLTDDLRAVARTLARRRPDDLGELVRAVPQRSRSFHLAILQAKMFNEVLERRVADETFATPLVGDIVRAANGRHSELMELPAPITGPSDGPSEASGETIVTGPIWAADMKAATGVPGEIERAALEAEGLTPADLANPGGLRPRGARRPLTAALGGALTEEWRDEAVWIAFDLPVGSYATVVLDELARRVSGRD</sequence>
<dbReference type="EC" id="5.4.99.27" evidence="4"/>